<dbReference type="InterPro" id="IPR003695">
    <property type="entry name" value="Ppx_GppA_N"/>
</dbReference>
<gene>
    <name evidence="2" type="ORF">P7079_01425</name>
</gene>
<dbReference type="Gene3D" id="3.30.420.40">
    <property type="match status" value="1"/>
</dbReference>
<dbReference type="Gene3D" id="3.30.420.150">
    <property type="entry name" value="Exopolyphosphatase. Domain 2"/>
    <property type="match status" value="1"/>
</dbReference>
<feature type="domain" description="Ppx/GppA phosphatase N-terminal" evidence="1">
    <location>
        <begin position="24"/>
        <end position="290"/>
    </location>
</feature>
<dbReference type="Pfam" id="PF02541">
    <property type="entry name" value="Ppx-GppA"/>
    <property type="match status" value="1"/>
</dbReference>
<proteinExistence type="predicted"/>
<organism evidence="2 3">
    <name type="scientific">Arcanobacterium canis</name>
    <dbReference type="NCBI Taxonomy" id="999183"/>
    <lineage>
        <taxon>Bacteria</taxon>
        <taxon>Bacillati</taxon>
        <taxon>Actinomycetota</taxon>
        <taxon>Actinomycetes</taxon>
        <taxon>Actinomycetales</taxon>
        <taxon>Actinomycetaceae</taxon>
        <taxon>Arcanobacterium</taxon>
    </lineage>
</organism>
<dbReference type="InterPro" id="IPR043129">
    <property type="entry name" value="ATPase_NBD"/>
</dbReference>
<sequence>MRVAGIDCGTNTIRLLIAEVPGESGAPLTDVAREMEVVRLGQGVDRTGRFDPESLRRTLEMVDQFAAKCRDAGVESIRFAATSATRDAANRQEFIDGVRERLGIEPQVISGRQEASLSFAGAISVLPADSPSPLIAIDLGGGSTELALGTSDGEVLQAFSMNVGSVRMRERHLLSDPPTPSQVAAAREDVNAALDEAEKHVDLSAARGVIGLAGTVTTVTAQALGLDSYQPERIHGAQLSLKQIEETCQWFIEAPFALRGTPGYMHPGRVDVIGAGALVWWEVVKRIAQRTADARQPVTHVVTSEHDILDGLALWAAGEPQTPNVATRR</sequence>
<dbReference type="RefSeq" id="WP_278013064.1">
    <property type="nucleotide sequence ID" value="NZ_CP121208.1"/>
</dbReference>
<evidence type="ECO:0000259" key="1">
    <source>
        <dbReference type="Pfam" id="PF02541"/>
    </source>
</evidence>
<dbReference type="SUPFAM" id="SSF53067">
    <property type="entry name" value="Actin-like ATPase domain"/>
    <property type="match status" value="2"/>
</dbReference>
<dbReference type="PANTHER" id="PTHR30005:SF13">
    <property type="entry name" value="EXOPOLYPHOSPHATASE 2"/>
    <property type="match status" value="1"/>
</dbReference>
<protein>
    <submittedName>
        <fullName evidence="2">Ppx/GppA phosphatase family protein</fullName>
    </submittedName>
</protein>
<name>A0ABY8G2D0_9ACTO</name>
<evidence type="ECO:0000313" key="2">
    <source>
        <dbReference type="EMBL" id="WFM83669.1"/>
    </source>
</evidence>
<dbReference type="EMBL" id="CP121208">
    <property type="protein sequence ID" value="WFM83669.1"/>
    <property type="molecule type" value="Genomic_DNA"/>
</dbReference>
<dbReference type="Proteomes" id="UP001215216">
    <property type="component" value="Chromosome"/>
</dbReference>
<dbReference type="CDD" id="cd24119">
    <property type="entry name" value="ASKHA_NBD_MtPPX2-like"/>
    <property type="match status" value="1"/>
</dbReference>
<keyword evidence="3" id="KW-1185">Reference proteome</keyword>
<dbReference type="InterPro" id="IPR050273">
    <property type="entry name" value="GppA/Ppx_hydrolase"/>
</dbReference>
<evidence type="ECO:0000313" key="3">
    <source>
        <dbReference type="Proteomes" id="UP001215216"/>
    </source>
</evidence>
<dbReference type="PANTHER" id="PTHR30005">
    <property type="entry name" value="EXOPOLYPHOSPHATASE"/>
    <property type="match status" value="1"/>
</dbReference>
<accession>A0ABY8G2D0</accession>
<reference evidence="2 3" key="1">
    <citation type="submission" date="2023-03" db="EMBL/GenBank/DDBJ databases">
        <title>Complete genome of Arcanobacterium canis strain DSM 25104 isolated in 2010 from a canine otitis externa in Germany.</title>
        <authorList>
            <person name="Borowiak M."/>
            <person name="Kreitlow A."/>
            <person name="Malorny B."/>
            <person name="Laemmler C."/>
            <person name="Prenger-Berninghoff E."/>
            <person name="Ploetz M."/>
            <person name="Abdulmawjood A."/>
        </authorList>
    </citation>
    <scope>NUCLEOTIDE SEQUENCE [LARGE SCALE GENOMIC DNA]</scope>
    <source>
        <strain evidence="2 3">DSM 25104</strain>
    </source>
</reference>